<dbReference type="STRING" id="45068.Llon_0342"/>
<comment type="caution">
    <text evidence="2">The sequence shown here is derived from an EMBL/GenBank/DDBJ whole genome shotgun (WGS) entry which is preliminary data.</text>
</comment>
<feature type="compositionally biased region" description="Basic and acidic residues" evidence="1">
    <location>
        <begin position="469"/>
        <end position="504"/>
    </location>
</feature>
<gene>
    <name evidence="2" type="ORF">Llon_0342</name>
</gene>
<dbReference type="EMBL" id="LNYK01000003">
    <property type="protein sequence ID" value="KTD22952.1"/>
    <property type="molecule type" value="Genomic_DNA"/>
</dbReference>
<protein>
    <submittedName>
        <fullName evidence="2">Coiled coil domain-containing protein</fullName>
    </submittedName>
</protein>
<dbReference type="OrthoDB" id="5651348at2"/>
<dbReference type="Proteomes" id="UP000054997">
    <property type="component" value="Unassembled WGS sequence"/>
</dbReference>
<feature type="compositionally biased region" description="Polar residues" evidence="1">
    <location>
        <begin position="505"/>
        <end position="515"/>
    </location>
</feature>
<dbReference type="AlphaFoldDB" id="A0A0W0VSB5"/>
<evidence type="ECO:0000256" key="1">
    <source>
        <dbReference type="SAM" id="MobiDB-lite"/>
    </source>
</evidence>
<accession>A0A0W0VSB5</accession>
<sequence length="515" mass="57885">MLPIVAALGIYGGSHLAKQLKDYLQAKVAGKPGLQPEDQEKLLQKFADSIGVTKGYSAAEAFNTLAKNHVNSLAKLAELEKADTDKKDEKDGKDEKEKKDKKEVKKGEFTQIHEKLEEKIKANDENAKKVKQALEDALALSEPTQKAQKEYSESIAAVNDMIKDQKVSVDQAALASYLQEAKSKAVTAIKEQHGHELEKLKEKFEDAGFKESLKNSLEYDDEQLKALQEKMINSITESQKKELEAFEKSSNDAINNMHLAAQQERDKIAFIALQYEKNKAVRDYINGLQPGEGNVEIQQLADAKKISLKGIKVEDLPTIETITGRKIQYDKASNTFTMDLPNRYFNKPSNLFYHSKWRSARKADMMSLAQAVKACGYGAITMTITHNDPEHVETLAKEAYAACLESGFPPDKIRINATISIINEEGKKVPKNLKDLKGDELTDILFKNDKSTLKSIQAQAEANNQFRKQISDKGKEQKPTAKNMESFRETLDKYRKTEEAEKQKPVQQPTQKLNM</sequence>
<proteinExistence type="predicted"/>
<dbReference type="PATRIC" id="fig|45068.5.peg.363"/>
<evidence type="ECO:0000313" key="2">
    <source>
        <dbReference type="EMBL" id="KTD22952.1"/>
    </source>
</evidence>
<name>A0A0W0VSB5_9GAMM</name>
<evidence type="ECO:0000313" key="3">
    <source>
        <dbReference type="Proteomes" id="UP000054997"/>
    </source>
</evidence>
<organism evidence="2 3">
    <name type="scientific">Legionella londiniensis</name>
    <dbReference type="NCBI Taxonomy" id="45068"/>
    <lineage>
        <taxon>Bacteria</taxon>
        <taxon>Pseudomonadati</taxon>
        <taxon>Pseudomonadota</taxon>
        <taxon>Gammaproteobacteria</taxon>
        <taxon>Legionellales</taxon>
        <taxon>Legionellaceae</taxon>
        <taxon>Legionella</taxon>
    </lineage>
</organism>
<feature type="region of interest" description="Disordered" evidence="1">
    <location>
        <begin position="82"/>
        <end position="105"/>
    </location>
</feature>
<dbReference type="RefSeq" id="WP_058528361.1">
    <property type="nucleotide sequence ID" value="NZ_CAAAHZ010000004.1"/>
</dbReference>
<reference evidence="2 3" key="1">
    <citation type="submission" date="2015-11" db="EMBL/GenBank/DDBJ databases">
        <title>Genomic analysis of 38 Legionella species identifies large and diverse effector repertoires.</title>
        <authorList>
            <person name="Burstein D."/>
            <person name="Amaro F."/>
            <person name="Zusman T."/>
            <person name="Lifshitz Z."/>
            <person name="Cohen O."/>
            <person name="Gilbert J.A."/>
            <person name="Pupko T."/>
            <person name="Shuman H.A."/>
            <person name="Segal G."/>
        </authorList>
    </citation>
    <scope>NUCLEOTIDE SEQUENCE [LARGE SCALE GENOMIC DNA]</scope>
    <source>
        <strain evidence="2 3">ATCC 49505</strain>
    </source>
</reference>
<feature type="region of interest" description="Disordered" evidence="1">
    <location>
        <begin position="467"/>
        <end position="515"/>
    </location>
</feature>
<keyword evidence="3" id="KW-1185">Reference proteome</keyword>